<name>A0A6P7J6Y5_9TELE</name>
<keyword evidence="3" id="KW-0862">Zinc</keyword>
<evidence type="ECO:0000313" key="9">
    <source>
        <dbReference type="RefSeq" id="XP_028272547.1"/>
    </source>
</evidence>
<proteinExistence type="predicted"/>
<dbReference type="GO" id="GO:0016874">
    <property type="term" value="F:ligase activity"/>
    <property type="evidence" value="ECO:0007669"/>
    <property type="project" value="UniProtKB-KW"/>
</dbReference>
<keyword evidence="2 5" id="KW-0863">Zinc-finger</keyword>
<evidence type="ECO:0000256" key="3">
    <source>
        <dbReference type="ARBA" id="ARBA00022833"/>
    </source>
</evidence>
<gene>
    <name evidence="9" type="primary">rnf212</name>
</gene>
<evidence type="ECO:0000313" key="8">
    <source>
        <dbReference type="Proteomes" id="UP000515145"/>
    </source>
</evidence>
<reference evidence="9" key="1">
    <citation type="submission" date="2025-08" db="UniProtKB">
        <authorList>
            <consortium name="RefSeq"/>
        </authorList>
    </citation>
    <scope>IDENTIFICATION</scope>
</reference>
<keyword evidence="9" id="KW-0436">Ligase</keyword>
<dbReference type="InterPro" id="IPR001841">
    <property type="entry name" value="Znf_RING"/>
</dbReference>
<dbReference type="GO" id="GO:0000795">
    <property type="term" value="C:synaptonemal complex"/>
    <property type="evidence" value="ECO:0007669"/>
    <property type="project" value="InterPro"/>
</dbReference>
<dbReference type="CTD" id="285498"/>
<dbReference type="Proteomes" id="UP000515145">
    <property type="component" value="Chromosome 10"/>
</dbReference>
<evidence type="ECO:0000256" key="2">
    <source>
        <dbReference type="ARBA" id="ARBA00022771"/>
    </source>
</evidence>
<dbReference type="InParanoid" id="A0A6P7J6Y5"/>
<evidence type="ECO:0000256" key="6">
    <source>
        <dbReference type="SAM" id="Coils"/>
    </source>
</evidence>
<dbReference type="InterPro" id="IPR042123">
    <property type="entry name" value="Zip3/RNF212-like"/>
</dbReference>
<dbReference type="GeneID" id="114442897"/>
<dbReference type="GO" id="GO:0007129">
    <property type="term" value="P:homologous chromosome pairing at meiosis"/>
    <property type="evidence" value="ECO:0007669"/>
    <property type="project" value="TreeGrafter"/>
</dbReference>
<dbReference type="GO" id="GO:0016925">
    <property type="term" value="P:protein sumoylation"/>
    <property type="evidence" value="ECO:0007669"/>
    <property type="project" value="TreeGrafter"/>
</dbReference>
<dbReference type="RefSeq" id="XP_028272547.1">
    <property type="nucleotide sequence ID" value="XM_028416746.1"/>
</dbReference>
<dbReference type="PROSITE" id="PS00518">
    <property type="entry name" value="ZF_RING_1"/>
    <property type="match status" value="1"/>
</dbReference>
<feature type="domain" description="RING-type" evidence="7">
    <location>
        <begin position="7"/>
        <end position="46"/>
    </location>
</feature>
<evidence type="ECO:0000256" key="1">
    <source>
        <dbReference type="ARBA" id="ARBA00022723"/>
    </source>
</evidence>
<accession>A0A6P7J6Y5</accession>
<evidence type="ECO:0000259" key="7">
    <source>
        <dbReference type="PROSITE" id="PS50089"/>
    </source>
</evidence>
<keyword evidence="8" id="KW-1185">Reference proteome</keyword>
<keyword evidence="4" id="KW-0469">Meiosis</keyword>
<dbReference type="OrthoDB" id="2535391at2759"/>
<keyword evidence="1" id="KW-0479">Metal-binding</keyword>
<evidence type="ECO:0000256" key="5">
    <source>
        <dbReference type="PROSITE-ProRule" id="PRU00175"/>
    </source>
</evidence>
<dbReference type="PROSITE" id="PS50089">
    <property type="entry name" value="ZF_RING_2"/>
    <property type="match status" value="1"/>
</dbReference>
<evidence type="ECO:0000256" key="4">
    <source>
        <dbReference type="ARBA" id="ARBA00023254"/>
    </source>
</evidence>
<dbReference type="AlphaFoldDB" id="A0A6P7J6Y5"/>
<dbReference type="GO" id="GO:0019789">
    <property type="term" value="F:SUMO transferase activity"/>
    <property type="evidence" value="ECO:0007669"/>
    <property type="project" value="InterPro"/>
</dbReference>
<sequence length="281" mass="31496">MPDWVCCNSCFLSLSADRKLAVTSCGHIICNICYQKGEKGKCLTCSATCQMFPLSDKSSPDVKALFSDINGVASNYLAEICKVVRFQARHQKRLLNYYQQRNEKQEEVLVKMKQEMQLTIKKLSEQSTYINKLENSLQHQSAKASCMSQMSHSSLISQGHKPVIQIPYNSPISLSRHSSATNISENCTVDERILFKKPNSFSTQTFINPPQDAHIGAITRRLSIPSIQPTRLTRSATVSHFQRAPPTPDMLYQQSSRWKSPIFHPPASFRGSTSSLVGPPP</sequence>
<feature type="coiled-coil region" evidence="6">
    <location>
        <begin position="95"/>
        <end position="122"/>
    </location>
</feature>
<organism evidence="8 9">
    <name type="scientific">Parambassis ranga</name>
    <name type="common">Indian glassy fish</name>
    <dbReference type="NCBI Taxonomy" id="210632"/>
    <lineage>
        <taxon>Eukaryota</taxon>
        <taxon>Metazoa</taxon>
        <taxon>Chordata</taxon>
        <taxon>Craniata</taxon>
        <taxon>Vertebrata</taxon>
        <taxon>Euteleostomi</taxon>
        <taxon>Actinopterygii</taxon>
        <taxon>Neopterygii</taxon>
        <taxon>Teleostei</taxon>
        <taxon>Neoteleostei</taxon>
        <taxon>Acanthomorphata</taxon>
        <taxon>Ovalentaria</taxon>
        <taxon>Ambassidae</taxon>
        <taxon>Parambassis</taxon>
    </lineage>
</organism>
<keyword evidence="6" id="KW-0175">Coiled coil</keyword>
<dbReference type="Pfam" id="PF14634">
    <property type="entry name" value="zf-RING_5"/>
    <property type="match status" value="1"/>
</dbReference>
<dbReference type="InterPro" id="IPR017907">
    <property type="entry name" value="Znf_RING_CS"/>
</dbReference>
<dbReference type="GO" id="GO:0008270">
    <property type="term" value="F:zinc ion binding"/>
    <property type="evidence" value="ECO:0007669"/>
    <property type="project" value="UniProtKB-KW"/>
</dbReference>
<dbReference type="PANTHER" id="PTHR22663">
    <property type="entry name" value="RING FINGER PROTEIN NARYA-RELATED"/>
    <property type="match status" value="1"/>
</dbReference>
<protein>
    <submittedName>
        <fullName evidence="9">E3 SUMO-protein ligase RNF212</fullName>
    </submittedName>
</protein>
<dbReference type="PANTHER" id="PTHR22663:SF21">
    <property type="entry name" value="E3 SUMO-PROTEIN LIGASE RNF212-RELATED"/>
    <property type="match status" value="1"/>
</dbReference>
<dbReference type="GO" id="GO:0007131">
    <property type="term" value="P:reciprocal meiotic recombination"/>
    <property type="evidence" value="ECO:0007669"/>
    <property type="project" value="InterPro"/>
</dbReference>